<organism evidence="1 2">
    <name type="scientific">Amycolatopsis keratiniphila subsp. keratiniphila</name>
    <dbReference type="NCBI Taxonomy" id="227715"/>
    <lineage>
        <taxon>Bacteria</taxon>
        <taxon>Bacillati</taxon>
        <taxon>Actinomycetota</taxon>
        <taxon>Actinomycetes</taxon>
        <taxon>Pseudonocardiales</taxon>
        <taxon>Pseudonocardiaceae</taxon>
        <taxon>Amycolatopsis</taxon>
        <taxon>Amycolatopsis japonica group</taxon>
    </lineage>
</organism>
<proteinExistence type="predicted"/>
<evidence type="ECO:0000313" key="1">
    <source>
        <dbReference type="EMBL" id="ONF75006.1"/>
    </source>
</evidence>
<dbReference type="EMBL" id="LQMT02000002">
    <property type="protein sequence ID" value="ONF75006.1"/>
    <property type="molecule type" value="Genomic_DNA"/>
</dbReference>
<dbReference type="Proteomes" id="UP000076660">
    <property type="component" value="Unassembled WGS sequence"/>
</dbReference>
<dbReference type="Gene3D" id="3.30.930.10">
    <property type="entry name" value="Bira Bifunctional Protein, Domain 2"/>
    <property type="match status" value="1"/>
</dbReference>
<comment type="caution">
    <text evidence="1">The sequence shown here is derived from an EMBL/GenBank/DDBJ whole genome shotgun (WGS) entry which is preliminary data.</text>
</comment>
<dbReference type="SUPFAM" id="SSF55681">
    <property type="entry name" value="Class II aaRS and biotin synthetases"/>
    <property type="match status" value="1"/>
</dbReference>
<reference evidence="1 2" key="1">
    <citation type="submission" date="2016-12" db="EMBL/GenBank/DDBJ databases">
        <title>Amycolatopsis keratiniphila subsp. keratiniphila genome sequencing and assembly.</title>
        <authorList>
            <person name="Mayilraj S."/>
            <person name="Kaur N."/>
        </authorList>
    </citation>
    <scope>NUCLEOTIDE SEQUENCE [LARGE SCALE GENOMIC DNA]</scope>
    <source>
        <strain evidence="1 2">DSM 44409</strain>
    </source>
</reference>
<name>A0A1W2M472_9PSEU</name>
<gene>
    <name evidence="1" type="ORF">AVR91_0200340</name>
</gene>
<evidence type="ECO:0000313" key="2">
    <source>
        <dbReference type="Proteomes" id="UP000076660"/>
    </source>
</evidence>
<accession>A0A1W2M472</accession>
<dbReference type="OrthoDB" id="583154at2"/>
<dbReference type="AlphaFoldDB" id="A0A1W2M472"/>
<sequence>MNWTRPALTTPDERKDFADMVALCGLTPDTYRVTNDSQHTTVEYTVTDDHDRQRIDGLLDQAYQRATVDHTEPAKVLLDMLDTPRPARSTGDDQFIPIRPGVWAGRAAVAELLRRLDTLFLGINLKQGAEEYSVPHLIPWDSLQRAGYVAAFPQHLTACYNVRPDLDSVDRLGATTTLDAADELLQPQDLCLSPAACYHVYPLFAGQDVGSGKLVTAVAHCSRRELAWTPKPIRFHSFRMREIIFIGSRTQTLAFRDRQLDLCMDLMRDIGLPCRIVQATDPFFTTSRDARIALQNALDLKYEIVARDADDNDFAVGSANFHFDHIGRAFDLTAENKPAQSSCMAFGLDRWAHWILSHCGPNPDHWPAPLQTPR</sequence>
<dbReference type="InterPro" id="IPR045864">
    <property type="entry name" value="aa-tRNA-synth_II/BPL/LPL"/>
</dbReference>
<protein>
    <recommendedName>
        <fullName evidence="3">Aminoacyl-transfer RNA synthetases class-II family profile domain-containing protein</fullName>
    </recommendedName>
</protein>
<dbReference type="RefSeq" id="WP_063271707.1">
    <property type="nucleotide sequence ID" value="NZ_LQMT02000002.1"/>
</dbReference>
<evidence type="ECO:0008006" key="3">
    <source>
        <dbReference type="Google" id="ProtNLM"/>
    </source>
</evidence>